<dbReference type="Proteomes" id="UP000273807">
    <property type="component" value="Unassembled WGS sequence"/>
</dbReference>
<dbReference type="AlphaFoldDB" id="A0A3N0BSY0"/>
<protein>
    <recommendedName>
        <fullName evidence="3">UvrD-like helicase C-terminal domain-containing protein</fullName>
    </recommendedName>
</protein>
<evidence type="ECO:0000313" key="2">
    <source>
        <dbReference type="Proteomes" id="UP000273807"/>
    </source>
</evidence>
<name>A0A3N0BSY0_9MICC</name>
<sequence length="189" mass="21081">MVGDVRQSVFDTNPEDPNLKKYRGVAMLQWFALYEKTGLLDVSHKVETWRANQAIADFSDKLFPAEFTFASTRSRQDATTGHDGMFAITAADVPSYVRQFEAQPLRESKAIARSSDLPFRNFGKVKGLTFDRVLIYPTDPITKYLTDGTELKPKTACGLYVAVTRAKHSVAFVVPNPTATRLTPWSASP</sequence>
<dbReference type="InterPro" id="IPR027417">
    <property type="entry name" value="P-loop_NTPase"/>
</dbReference>
<dbReference type="OrthoDB" id="5107704at2"/>
<dbReference type="EMBL" id="RBED01000119">
    <property type="protein sequence ID" value="RNL51791.1"/>
    <property type="molecule type" value="Genomic_DNA"/>
</dbReference>
<dbReference type="Gene3D" id="3.40.50.300">
    <property type="entry name" value="P-loop containing nucleotide triphosphate hydrolases"/>
    <property type="match status" value="1"/>
</dbReference>
<dbReference type="SUPFAM" id="SSF52540">
    <property type="entry name" value="P-loop containing nucleoside triphosphate hydrolases"/>
    <property type="match status" value="1"/>
</dbReference>
<keyword evidence="2" id="KW-1185">Reference proteome</keyword>
<evidence type="ECO:0000313" key="1">
    <source>
        <dbReference type="EMBL" id="RNL51791.1"/>
    </source>
</evidence>
<accession>A0A3N0BSY0</accession>
<comment type="caution">
    <text evidence="1">The sequence shown here is derived from an EMBL/GenBank/DDBJ whole genome shotgun (WGS) entry which is preliminary data.</text>
</comment>
<evidence type="ECO:0008006" key="3">
    <source>
        <dbReference type="Google" id="ProtNLM"/>
    </source>
</evidence>
<organism evidence="1 2">
    <name type="scientific">Arthrobacter oryzae</name>
    <dbReference type="NCBI Taxonomy" id="409290"/>
    <lineage>
        <taxon>Bacteria</taxon>
        <taxon>Bacillati</taxon>
        <taxon>Actinomycetota</taxon>
        <taxon>Actinomycetes</taxon>
        <taxon>Micrococcales</taxon>
        <taxon>Micrococcaceae</taxon>
        <taxon>Arthrobacter</taxon>
    </lineage>
</organism>
<reference evidence="1 2" key="1">
    <citation type="submission" date="2018-10" db="EMBL/GenBank/DDBJ databases">
        <title>Genome sequencing of Arthrobacter oryzae TNB02.</title>
        <authorList>
            <person name="Cho Y.-J."/>
            <person name="Cho A."/>
            <person name="Kim O.-S."/>
        </authorList>
    </citation>
    <scope>NUCLEOTIDE SEQUENCE [LARGE SCALE GENOMIC DNA]</scope>
    <source>
        <strain evidence="1 2">TNB02</strain>
    </source>
</reference>
<proteinExistence type="predicted"/>
<gene>
    <name evidence="1" type="ORF">D7003_14945</name>
</gene>